<name>A0A2R5GL93_9STRA</name>
<keyword evidence="3" id="KW-1185">Reference proteome</keyword>
<comment type="caution">
    <text evidence="2">The sequence shown here is derived from an EMBL/GenBank/DDBJ whole genome shotgun (WGS) entry which is preliminary data.</text>
</comment>
<proteinExistence type="predicted"/>
<feature type="region of interest" description="Disordered" evidence="1">
    <location>
        <begin position="25"/>
        <end position="48"/>
    </location>
</feature>
<feature type="compositionally biased region" description="Low complexity" evidence="1">
    <location>
        <begin position="29"/>
        <end position="42"/>
    </location>
</feature>
<sequence>MWSWATLTPGYSTLALPALKGALPRSRKAGATGAGASAGDAPAPRREARGEGLEIRLCHGRQGGCQLEANALSLEDFQSSRGDAE</sequence>
<reference evidence="2 3" key="1">
    <citation type="submission" date="2017-12" db="EMBL/GenBank/DDBJ databases">
        <title>Sequencing, de novo assembly and annotation of complete genome of a new Thraustochytrid species, strain FCC1311.</title>
        <authorList>
            <person name="Sedici K."/>
            <person name="Godart F."/>
            <person name="Aiese Cigliano R."/>
            <person name="Sanseverino W."/>
            <person name="Barakat M."/>
            <person name="Ortet P."/>
            <person name="Marechal E."/>
            <person name="Cagnac O."/>
            <person name="Amato A."/>
        </authorList>
    </citation>
    <scope>NUCLEOTIDE SEQUENCE [LARGE SCALE GENOMIC DNA]</scope>
</reference>
<gene>
    <name evidence="2" type="ORF">FCC1311_048652</name>
</gene>
<evidence type="ECO:0000256" key="1">
    <source>
        <dbReference type="SAM" id="MobiDB-lite"/>
    </source>
</evidence>
<dbReference type="EMBL" id="BEYU01000046">
    <property type="protein sequence ID" value="GBG28644.1"/>
    <property type="molecule type" value="Genomic_DNA"/>
</dbReference>
<dbReference type="InParanoid" id="A0A2R5GL93"/>
<dbReference type="AlphaFoldDB" id="A0A2R5GL93"/>
<accession>A0A2R5GL93</accession>
<organism evidence="2 3">
    <name type="scientific">Hondaea fermentalgiana</name>
    <dbReference type="NCBI Taxonomy" id="2315210"/>
    <lineage>
        <taxon>Eukaryota</taxon>
        <taxon>Sar</taxon>
        <taxon>Stramenopiles</taxon>
        <taxon>Bigyra</taxon>
        <taxon>Labyrinthulomycetes</taxon>
        <taxon>Thraustochytrida</taxon>
        <taxon>Thraustochytriidae</taxon>
        <taxon>Hondaea</taxon>
    </lineage>
</organism>
<evidence type="ECO:0000313" key="2">
    <source>
        <dbReference type="EMBL" id="GBG28644.1"/>
    </source>
</evidence>
<evidence type="ECO:0000313" key="3">
    <source>
        <dbReference type="Proteomes" id="UP000241890"/>
    </source>
</evidence>
<dbReference type="Proteomes" id="UP000241890">
    <property type="component" value="Unassembled WGS sequence"/>
</dbReference>
<protein>
    <submittedName>
        <fullName evidence="2">Uncharacterized protein</fullName>
    </submittedName>
</protein>